<dbReference type="PANTHER" id="PTHR43297">
    <property type="entry name" value="OLIGOPEPTIDE TRANSPORT ATP-BINDING PROTEIN APPD"/>
    <property type="match status" value="1"/>
</dbReference>
<proteinExistence type="inferred from homology"/>
<feature type="domain" description="ABC transporter" evidence="11">
    <location>
        <begin position="391"/>
        <end position="646"/>
    </location>
</feature>
<dbReference type="SMART" id="SM00382">
    <property type="entry name" value="AAA"/>
    <property type="match status" value="2"/>
</dbReference>
<dbReference type="InterPro" id="IPR027417">
    <property type="entry name" value="P-loop_NTPase"/>
</dbReference>
<dbReference type="PANTHER" id="PTHR43297:SF14">
    <property type="entry name" value="ATPASE AAA-TYPE CORE DOMAIN-CONTAINING PROTEIN"/>
    <property type="match status" value="1"/>
</dbReference>
<keyword evidence="9" id="KW-0472">Membrane</keyword>
<dbReference type="Proteomes" id="UP000824037">
    <property type="component" value="Unassembled WGS sequence"/>
</dbReference>
<dbReference type="PROSITE" id="PS50893">
    <property type="entry name" value="ABC_TRANSPORTER_2"/>
    <property type="match status" value="2"/>
</dbReference>
<evidence type="ECO:0000256" key="2">
    <source>
        <dbReference type="ARBA" id="ARBA00005417"/>
    </source>
</evidence>
<dbReference type="NCBIfam" id="TIGR01727">
    <property type="entry name" value="oligo_HPY"/>
    <property type="match status" value="2"/>
</dbReference>
<comment type="subcellular location">
    <subcellularLocation>
        <location evidence="1">Cell membrane</location>
        <topology evidence="1">Peripheral membrane protein</topology>
    </subcellularLocation>
</comment>
<keyword evidence="4" id="KW-1003">Cell membrane</keyword>
<keyword evidence="7 12" id="KW-0067">ATP-binding</keyword>
<evidence type="ECO:0000256" key="6">
    <source>
        <dbReference type="ARBA" id="ARBA00022741"/>
    </source>
</evidence>
<dbReference type="GO" id="GO:0005524">
    <property type="term" value="F:ATP binding"/>
    <property type="evidence" value="ECO:0007669"/>
    <property type="project" value="UniProtKB-KW"/>
</dbReference>
<gene>
    <name evidence="12" type="ORF">H9815_04590</name>
</gene>
<dbReference type="InterPro" id="IPR003439">
    <property type="entry name" value="ABC_transporter-like_ATP-bd"/>
</dbReference>
<dbReference type="CDD" id="cd03257">
    <property type="entry name" value="ABC_NikE_OppD_transporters"/>
    <property type="match status" value="2"/>
</dbReference>
<comment type="similarity">
    <text evidence="2">Belongs to the ABC transporter superfamily.</text>
</comment>
<evidence type="ECO:0000256" key="10">
    <source>
        <dbReference type="SAM" id="MobiDB-lite"/>
    </source>
</evidence>
<dbReference type="InterPro" id="IPR050388">
    <property type="entry name" value="ABC_Ni/Peptide_Import"/>
</dbReference>
<keyword evidence="8" id="KW-1278">Translocase</keyword>
<dbReference type="NCBIfam" id="NF007739">
    <property type="entry name" value="PRK10419.1"/>
    <property type="match status" value="2"/>
</dbReference>
<feature type="region of interest" description="Disordered" evidence="10">
    <location>
        <begin position="644"/>
        <end position="680"/>
    </location>
</feature>
<name>A0A9D2J3D8_9MICO</name>
<dbReference type="FunFam" id="3.40.50.300:FF:000016">
    <property type="entry name" value="Oligopeptide ABC transporter ATP-binding component"/>
    <property type="match status" value="2"/>
</dbReference>
<feature type="compositionally biased region" description="Polar residues" evidence="10">
    <location>
        <begin position="1"/>
        <end position="11"/>
    </location>
</feature>
<feature type="domain" description="ABC transporter" evidence="11">
    <location>
        <begin position="27"/>
        <end position="284"/>
    </location>
</feature>
<reference evidence="12" key="2">
    <citation type="submission" date="2021-04" db="EMBL/GenBank/DDBJ databases">
        <authorList>
            <person name="Gilroy R."/>
        </authorList>
    </citation>
    <scope>NUCLEOTIDE SEQUENCE</scope>
    <source>
        <strain evidence="12">ChiGjej4B4-7305</strain>
    </source>
</reference>
<sequence>MNNASSPSTETAGERSGVRTAEQAPLLQIRGLHTQFDTADGAVKAVDGVDLTVRPGTTMCLVGESGCGKSATARSILQVVESPGRVVDGEILWSPDGQEAIDLAALDSESEELRQIRGGSIGMVFQEPMASLSPLYTVGAQLMEAIRLHQDVTEAQARSRAIALLERVGIPNADARLNSYPFQLSGGMCQRVMIAIALSCNPALLIADEPTTALDVTTQARILDLLRELQAEFGMAILFITHDLGVVAEIADEVTVMYLGKAVERAPVEELFRDPKHPYTRALLQSIPDGQAKGRGQPLPTVPGMVPNPQNRPSGCAFRTRCEFAMPGVCDQEVPPSSNVGTDHDTACHLYSHDGAQAPGPLPARGAAATARTEVSEPAPAVEREDAPALLEVRNLTKHYPLGGGLFRRSTGTVRAVDGVDLVIREGETLGLVGESGCGKTTLGRCIAGLLEPSSGEIIFHTGEGSTIDLAGLTNRGLKSLRTQIRTIFQDPFSSLNPRMTVEQIVGEPLQVSKLARGSELRDRVEAMLRRVGIRPEYMRRYPHAFSGGERQRLNIARALITQPRLVIADEPVSALDVSIRAQILNLLEEVQNEFDLTYLFISHDLSVVEHVSDRVSVMYLGKIAEQATTAELYDRPLHPYTETLLDSVPVPDPSRRDRERERTRSDDLPDPANPPSGCLFHTRCPHVRELTCSTDVPDLRTLGADHRTACHFAEELELTGMSRSPSSP</sequence>
<feature type="region of interest" description="Disordered" evidence="10">
    <location>
        <begin position="289"/>
        <end position="310"/>
    </location>
</feature>
<evidence type="ECO:0000256" key="1">
    <source>
        <dbReference type="ARBA" id="ARBA00004202"/>
    </source>
</evidence>
<evidence type="ECO:0000256" key="9">
    <source>
        <dbReference type="ARBA" id="ARBA00023136"/>
    </source>
</evidence>
<dbReference type="SUPFAM" id="SSF52540">
    <property type="entry name" value="P-loop containing nucleoside triphosphate hydrolases"/>
    <property type="match status" value="2"/>
</dbReference>
<dbReference type="AlphaFoldDB" id="A0A9D2J3D8"/>
<dbReference type="Gene3D" id="3.40.50.300">
    <property type="entry name" value="P-loop containing nucleotide triphosphate hydrolases"/>
    <property type="match status" value="2"/>
</dbReference>
<evidence type="ECO:0000256" key="7">
    <source>
        <dbReference type="ARBA" id="ARBA00022840"/>
    </source>
</evidence>
<dbReference type="GO" id="GO:0016887">
    <property type="term" value="F:ATP hydrolysis activity"/>
    <property type="evidence" value="ECO:0007669"/>
    <property type="project" value="InterPro"/>
</dbReference>
<organism evidence="12 13">
    <name type="scientific">Candidatus Ruania gallistercoris</name>
    <dbReference type="NCBI Taxonomy" id="2838746"/>
    <lineage>
        <taxon>Bacteria</taxon>
        <taxon>Bacillati</taxon>
        <taxon>Actinomycetota</taxon>
        <taxon>Actinomycetes</taxon>
        <taxon>Micrococcales</taxon>
        <taxon>Ruaniaceae</taxon>
        <taxon>Ruania</taxon>
    </lineage>
</organism>
<protein>
    <submittedName>
        <fullName evidence="12">ABC transporter ATP-binding protein</fullName>
    </submittedName>
</protein>
<evidence type="ECO:0000256" key="5">
    <source>
        <dbReference type="ARBA" id="ARBA00022519"/>
    </source>
</evidence>
<keyword evidence="5" id="KW-0997">Cell inner membrane</keyword>
<dbReference type="Pfam" id="PF08352">
    <property type="entry name" value="oligo_HPY"/>
    <property type="match status" value="2"/>
</dbReference>
<evidence type="ECO:0000256" key="8">
    <source>
        <dbReference type="ARBA" id="ARBA00022967"/>
    </source>
</evidence>
<dbReference type="GO" id="GO:0005886">
    <property type="term" value="C:plasma membrane"/>
    <property type="evidence" value="ECO:0007669"/>
    <property type="project" value="UniProtKB-SubCell"/>
</dbReference>
<dbReference type="PROSITE" id="PS00211">
    <property type="entry name" value="ABC_TRANSPORTER_1"/>
    <property type="match status" value="2"/>
</dbReference>
<comment type="caution">
    <text evidence="12">The sequence shown here is derived from an EMBL/GenBank/DDBJ whole genome shotgun (WGS) entry which is preliminary data.</text>
</comment>
<dbReference type="GO" id="GO:0015833">
    <property type="term" value="P:peptide transport"/>
    <property type="evidence" value="ECO:0007669"/>
    <property type="project" value="InterPro"/>
</dbReference>
<dbReference type="NCBIfam" id="NF008453">
    <property type="entry name" value="PRK11308.1"/>
    <property type="match status" value="2"/>
</dbReference>
<evidence type="ECO:0000259" key="11">
    <source>
        <dbReference type="PROSITE" id="PS50893"/>
    </source>
</evidence>
<feature type="compositionally biased region" description="Basic and acidic residues" evidence="10">
    <location>
        <begin position="654"/>
        <end position="668"/>
    </location>
</feature>
<accession>A0A9D2J3D8</accession>
<feature type="region of interest" description="Disordered" evidence="10">
    <location>
        <begin position="1"/>
        <end position="23"/>
    </location>
</feature>
<keyword evidence="6" id="KW-0547">Nucleotide-binding</keyword>
<keyword evidence="3" id="KW-0813">Transport</keyword>
<dbReference type="Pfam" id="PF00005">
    <property type="entry name" value="ABC_tran"/>
    <property type="match status" value="2"/>
</dbReference>
<dbReference type="EMBL" id="DXBY01000074">
    <property type="protein sequence ID" value="HIZ35033.1"/>
    <property type="molecule type" value="Genomic_DNA"/>
</dbReference>
<evidence type="ECO:0000313" key="12">
    <source>
        <dbReference type="EMBL" id="HIZ35033.1"/>
    </source>
</evidence>
<dbReference type="InterPro" id="IPR017871">
    <property type="entry name" value="ABC_transporter-like_CS"/>
</dbReference>
<evidence type="ECO:0000256" key="4">
    <source>
        <dbReference type="ARBA" id="ARBA00022475"/>
    </source>
</evidence>
<dbReference type="InterPro" id="IPR003593">
    <property type="entry name" value="AAA+_ATPase"/>
</dbReference>
<dbReference type="InterPro" id="IPR013563">
    <property type="entry name" value="Oligopep_ABC_C"/>
</dbReference>
<evidence type="ECO:0000313" key="13">
    <source>
        <dbReference type="Proteomes" id="UP000824037"/>
    </source>
</evidence>
<evidence type="ECO:0000256" key="3">
    <source>
        <dbReference type="ARBA" id="ARBA00022448"/>
    </source>
</evidence>
<reference evidence="12" key="1">
    <citation type="journal article" date="2021" name="PeerJ">
        <title>Extensive microbial diversity within the chicken gut microbiome revealed by metagenomics and culture.</title>
        <authorList>
            <person name="Gilroy R."/>
            <person name="Ravi A."/>
            <person name="Getino M."/>
            <person name="Pursley I."/>
            <person name="Horton D.L."/>
            <person name="Alikhan N.F."/>
            <person name="Baker D."/>
            <person name="Gharbi K."/>
            <person name="Hall N."/>
            <person name="Watson M."/>
            <person name="Adriaenssens E.M."/>
            <person name="Foster-Nyarko E."/>
            <person name="Jarju S."/>
            <person name="Secka A."/>
            <person name="Antonio M."/>
            <person name="Oren A."/>
            <person name="Chaudhuri R.R."/>
            <person name="La Ragione R."/>
            <person name="Hildebrand F."/>
            <person name="Pallen M.J."/>
        </authorList>
    </citation>
    <scope>NUCLEOTIDE SEQUENCE</scope>
    <source>
        <strain evidence="12">ChiGjej4B4-7305</strain>
    </source>
</reference>